<dbReference type="GO" id="GO:0003723">
    <property type="term" value="F:RNA binding"/>
    <property type="evidence" value="ECO:0007669"/>
    <property type="project" value="UniProtKB-KW"/>
</dbReference>
<dbReference type="NCBIfam" id="TIGR00005">
    <property type="entry name" value="rluA_subfam"/>
    <property type="match status" value="1"/>
</dbReference>
<dbReference type="InterPro" id="IPR006145">
    <property type="entry name" value="PsdUridine_synth_RsuA/RluA"/>
</dbReference>
<dbReference type="SUPFAM" id="SSF55174">
    <property type="entry name" value="Alpha-L RNA-binding motif"/>
    <property type="match status" value="1"/>
</dbReference>
<keyword evidence="8" id="KW-1185">Reference proteome</keyword>
<evidence type="ECO:0000259" key="6">
    <source>
        <dbReference type="SMART" id="SM00363"/>
    </source>
</evidence>
<dbReference type="InterPro" id="IPR050188">
    <property type="entry name" value="RluA_PseudoU_synthase"/>
</dbReference>
<dbReference type="AlphaFoldDB" id="A0A5D0MGI4"/>
<dbReference type="Gene3D" id="3.30.2350.10">
    <property type="entry name" value="Pseudouridine synthase"/>
    <property type="match status" value="1"/>
</dbReference>
<feature type="domain" description="RNA-binding S4" evidence="6">
    <location>
        <begin position="11"/>
        <end position="74"/>
    </location>
</feature>
<dbReference type="PROSITE" id="PS50889">
    <property type="entry name" value="S4"/>
    <property type="match status" value="1"/>
</dbReference>
<dbReference type="Gene3D" id="3.10.290.10">
    <property type="entry name" value="RNA-binding S4 domain"/>
    <property type="match status" value="1"/>
</dbReference>
<comment type="function">
    <text evidence="5">Responsible for synthesis of pseudouridine from uracil.</text>
</comment>
<dbReference type="SMART" id="SM00363">
    <property type="entry name" value="S4"/>
    <property type="match status" value="1"/>
</dbReference>
<comment type="caution">
    <text evidence="7">The sequence shown here is derived from an EMBL/GenBank/DDBJ whole genome shotgun (WGS) entry which is preliminary data.</text>
</comment>
<accession>A0A5D0MGI4</accession>
<comment type="catalytic activity">
    <reaction evidence="5">
        <text>a uridine in RNA = a pseudouridine in RNA</text>
        <dbReference type="Rhea" id="RHEA:48348"/>
        <dbReference type="Rhea" id="RHEA-COMP:12068"/>
        <dbReference type="Rhea" id="RHEA-COMP:12069"/>
        <dbReference type="ChEBI" id="CHEBI:65314"/>
        <dbReference type="ChEBI" id="CHEBI:65315"/>
    </reaction>
</comment>
<evidence type="ECO:0000313" key="7">
    <source>
        <dbReference type="EMBL" id="TYB30703.1"/>
    </source>
</evidence>
<sequence>MKFKYKNKNSLRVDKMLAERLEDRSRSQIKKVIKKGFVKINGSIVKKPSYSVKYRDIIEISFPKEKETTLKPEKLDIEIVYEDKYIAIVNKPAGMLVHPTKNKKEGTLANALLYHFNKLSEINEIRPGIVHRIDKNTSGLLIVAKNNKAHRKISSMIQRKDIERKYWALLKGNLKKPTGEIIAPIGRNKSNRTKMDVVLEGKHAHTKYRIVEKYKNYTLAEFSLTTGRTHQIRVHASFIGTPVLGDVKYGGTITDKRFKFVKRQLLHSKILSFQHPYLDKKIDIEISVPEDFQKVLDKLKSGNYS</sequence>
<name>A0A5D0MGI4_9BACT</name>
<dbReference type="CDD" id="cd00165">
    <property type="entry name" value="S4"/>
    <property type="match status" value="1"/>
</dbReference>
<comment type="similarity">
    <text evidence="1 5">Belongs to the pseudouridine synthase RluA family.</text>
</comment>
<keyword evidence="2 5" id="KW-0413">Isomerase</keyword>
<evidence type="ECO:0000256" key="3">
    <source>
        <dbReference type="PIRSR" id="PIRSR606225-1"/>
    </source>
</evidence>
<dbReference type="PROSITE" id="PS01129">
    <property type="entry name" value="PSI_RLU"/>
    <property type="match status" value="1"/>
</dbReference>
<dbReference type="InterPro" id="IPR036986">
    <property type="entry name" value="S4_RNA-bd_sf"/>
</dbReference>
<dbReference type="SUPFAM" id="SSF55120">
    <property type="entry name" value="Pseudouridine synthase"/>
    <property type="match status" value="1"/>
</dbReference>
<evidence type="ECO:0000256" key="4">
    <source>
        <dbReference type="PROSITE-ProRule" id="PRU00182"/>
    </source>
</evidence>
<dbReference type="CDD" id="cd02869">
    <property type="entry name" value="PseudoU_synth_RluA_like"/>
    <property type="match status" value="1"/>
</dbReference>
<dbReference type="PANTHER" id="PTHR21600:SF44">
    <property type="entry name" value="RIBOSOMAL LARGE SUBUNIT PSEUDOURIDINE SYNTHASE D"/>
    <property type="match status" value="1"/>
</dbReference>
<organism evidence="7 8">
    <name type="scientific">Candidatus Mcinerneyibacterium aminivorans</name>
    <dbReference type="NCBI Taxonomy" id="2703815"/>
    <lineage>
        <taxon>Bacteria</taxon>
        <taxon>Candidatus Macinerneyibacteriota</taxon>
        <taxon>Candidatus Mcinerneyibacteria</taxon>
        <taxon>Candidatus Mcinerneyibacteriales</taxon>
        <taxon>Candidatus Mcinerneyibacteriaceae</taxon>
        <taxon>Candidatus Mcinerneyibacterium</taxon>
    </lineage>
</organism>
<dbReference type="EC" id="5.4.99.-" evidence="5"/>
<dbReference type="InterPro" id="IPR006225">
    <property type="entry name" value="PsdUridine_synth_RluC/D"/>
</dbReference>
<protein>
    <recommendedName>
        <fullName evidence="5">Pseudouridine synthase</fullName>
        <ecNumber evidence="5">5.4.99.-</ecNumber>
    </recommendedName>
</protein>
<dbReference type="EMBL" id="VSIX01000089">
    <property type="protein sequence ID" value="TYB30703.1"/>
    <property type="molecule type" value="Genomic_DNA"/>
</dbReference>
<dbReference type="InterPro" id="IPR002942">
    <property type="entry name" value="S4_RNA-bd"/>
</dbReference>
<dbReference type="GO" id="GO:0120159">
    <property type="term" value="F:rRNA pseudouridine synthase activity"/>
    <property type="evidence" value="ECO:0007669"/>
    <property type="project" value="UniProtKB-ARBA"/>
</dbReference>
<dbReference type="Pfam" id="PF01479">
    <property type="entry name" value="S4"/>
    <property type="match status" value="1"/>
</dbReference>
<gene>
    <name evidence="7" type="ORF">FXF47_07970</name>
</gene>
<dbReference type="InterPro" id="IPR006224">
    <property type="entry name" value="PsdUridine_synth_RluA-like_CS"/>
</dbReference>
<evidence type="ECO:0000256" key="1">
    <source>
        <dbReference type="ARBA" id="ARBA00010876"/>
    </source>
</evidence>
<dbReference type="Proteomes" id="UP000324143">
    <property type="component" value="Unassembled WGS sequence"/>
</dbReference>
<feature type="active site" evidence="3">
    <location>
        <position position="134"/>
    </location>
</feature>
<evidence type="ECO:0000313" key="8">
    <source>
        <dbReference type="Proteomes" id="UP000324143"/>
    </source>
</evidence>
<reference evidence="7" key="1">
    <citation type="submission" date="2019-08" db="EMBL/GenBank/DDBJ databases">
        <title>Genomic characterization of a novel candidate phylum (ARYD3) from a high temperature, high salinity tertiary oil reservoir in north central Oklahoma, USA.</title>
        <authorList>
            <person name="Youssef N.H."/>
            <person name="Yadav A."/>
            <person name="Elshahed M.S."/>
        </authorList>
    </citation>
    <scope>NUCLEOTIDE SEQUENCE [LARGE SCALE GENOMIC DNA]</scope>
    <source>
        <strain evidence="7">ARYD3</strain>
    </source>
</reference>
<evidence type="ECO:0000256" key="2">
    <source>
        <dbReference type="ARBA" id="ARBA00023235"/>
    </source>
</evidence>
<dbReference type="Pfam" id="PF00849">
    <property type="entry name" value="PseudoU_synth_2"/>
    <property type="match status" value="1"/>
</dbReference>
<dbReference type="InterPro" id="IPR020103">
    <property type="entry name" value="PsdUridine_synth_cat_dom_sf"/>
</dbReference>
<dbReference type="PANTHER" id="PTHR21600">
    <property type="entry name" value="MITOCHONDRIAL RNA PSEUDOURIDINE SYNTHASE"/>
    <property type="match status" value="1"/>
</dbReference>
<keyword evidence="4" id="KW-0694">RNA-binding</keyword>
<dbReference type="GO" id="GO:0000455">
    <property type="term" value="P:enzyme-directed rRNA pseudouridine synthesis"/>
    <property type="evidence" value="ECO:0007669"/>
    <property type="project" value="TreeGrafter"/>
</dbReference>
<proteinExistence type="inferred from homology"/>
<evidence type="ECO:0000256" key="5">
    <source>
        <dbReference type="RuleBase" id="RU362028"/>
    </source>
</evidence>